<dbReference type="SUPFAM" id="SSF49879">
    <property type="entry name" value="SMAD/FHA domain"/>
    <property type="match status" value="1"/>
</dbReference>
<evidence type="ECO:0000313" key="3">
    <source>
        <dbReference type="EMBL" id="CAE7944410.1"/>
    </source>
</evidence>
<dbReference type="OrthoDB" id="413548at2759"/>
<sequence length="259" mass="28233">MAGPGLLVSLTFDAASKRPPMQFELAPGVKESISIGRAPKSDVVCTLSGISWNHLEMKLPNPIPGGPFHVVVRDLSMNGSGVRLPGEEQSLKLTKDTDMDVASGATVSFPMRKPKAKGEEREVIQQSFAMTIESLADGKRLPKQNLTEGQKRPLQQVDEASAKRRATGQGQVPESCTQRLAKGEALVKSARQAESRGRLVDAFHAYSKGIQHIIRVLPSLEKDSPLLLPAKNMVKDNLERAAMVKQRQSRLKLAEVELP</sequence>
<feature type="region of interest" description="Disordered" evidence="1">
    <location>
        <begin position="139"/>
        <end position="174"/>
    </location>
</feature>
<evidence type="ECO:0000259" key="2">
    <source>
        <dbReference type="PROSITE" id="PS50006"/>
    </source>
</evidence>
<dbReference type="PROSITE" id="PS50006">
    <property type="entry name" value="FHA_DOMAIN"/>
    <property type="match status" value="1"/>
</dbReference>
<dbReference type="Gene3D" id="1.20.58.80">
    <property type="entry name" value="Phosphotransferase system, lactose/cellobiose-type IIA subunit"/>
    <property type="match status" value="1"/>
</dbReference>
<dbReference type="InterPro" id="IPR000253">
    <property type="entry name" value="FHA_dom"/>
</dbReference>
<dbReference type="AlphaFoldDB" id="A0A813CPP3"/>
<name>A0A813CPP3_9DINO</name>
<feature type="domain" description="FHA" evidence="2">
    <location>
        <begin position="33"/>
        <end position="82"/>
    </location>
</feature>
<keyword evidence="4" id="KW-1185">Reference proteome</keyword>
<reference evidence="3" key="1">
    <citation type="submission" date="2021-02" db="EMBL/GenBank/DDBJ databases">
        <authorList>
            <person name="Dougan E. K."/>
            <person name="Rhodes N."/>
            <person name="Thang M."/>
            <person name="Chan C."/>
        </authorList>
    </citation>
    <scope>NUCLEOTIDE SEQUENCE</scope>
</reference>
<dbReference type="Proteomes" id="UP000601435">
    <property type="component" value="Unassembled WGS sequence"/>
</dbReference>
<dbReference type="InterPro" id="IPR036181">
    <property type="entry name" value="MIT_dom_sf"/>
</dbReference>
<protein>
    <submittedName>
        <fullName evidence="3">YacO protein</fullName>
    </submittedName>
</protein>
<dbReference type="SUPFAM" id="SSF116846">
    <property type="entry name" value="MIT domain"/>
    <property type="match status" value="1"/>
</dbReference>
<evidence type="ECO:0000256" key="1">
    <source>
        <dbReference type="SAM" id="MobiDB-lite"/>
    </source>
</evidence>
<proteinExistence type="predicted"/>
<dbReference type="Gene3D" id="2.60.200.20">
    <property type="match status" value="1"/>
</dbReference>
<gene>
    <name evidence="3" type="primary">yacO</name>
    <name evidence="3" type="ORF">SNEC2469_LOCUS35332</name>
</gene>
<organism evidence="3 4">
    <name type="scientific">Symbiodinium necroappetens</name>
    <dbReference type="NCBI Taxonomy" id="1628268"/>
    <lineage>
        <taxon>Eukaryota</taxon>
        <taxon>Sar</taxon>
        <taxon>Alveolata</taxon>
        <taxon>Dinophyceae</taxon>
        <taxon>Suessiales</taxon>
        <taxon>Symbiodiniaceae</taxon>
        <taxon>Symbiodinium</taxon>
    </lineage>
</organism>
<dbReference type="EMBL" id="CAJNJA010101696">
    <property type="protein sequence ID" value="CAE7944410.1"/>
    <property type="molecule type" value="Genomic_DNA"/>
</dbReference>
<evidence type="ECO:0000313" key="4">
    <source>
        <dbReference type="Proteomes" id="UP000601435"/>
    </source>
</evidence>
<accession>A0A813CPP3</accession>
<comment type="caution">
    <text evidence="3">The sequence shown here is derived from an EMBL/GenBank/DDBJ whole genome shotgun (WGS) entry which is preliminary data.</text>
</comment>
<dbReference type="InterPro" id="IPR008984">
    <property type="entry name" value="SMAD_FHA_dom_sf"/>
</dbReference>